<dbReference type="HOGENOM" id="CLU_3243093_0_0_1"/>
<accession>K3ZG69</accession>
<evidence type="ECO:0000313" key="1">
    <source>
        <dbReference type="EnsemblPlants" id="KQL14199"/>
    </source>
</evidence>
<organism evidence="1 2">
    <name type="scientific">Setaria italica</name>
    <name type="common">Foxtail millet</name>
    <name type="synonym">Panicum italicum</name>
    <dbReference type="NCBI Taxonomy" id="4555"/>
    <lineage>
        <taxon>Eukaryota</taxon>
        <taxon>Viridiplantae</taxon>
        <taxon>Streptophyta</taxon>
        <taxon>Embryophyta</taxon>
        <taxon>Tracheophyta</taxon>
        <taxon>Spermatophyta</taxon>
        <taxon>Magnoliopsida</taxon>
        <taxon>Liliopsida</taxon>
        <taxon>Poales</taxon>
        <taxon>Poaceae</taxon>
        <taxon>PACMAD clade</taxon>
        <taxon>Panicoideae</taxon>
        <taxon>Panicodae</taxon>
        <taxon>Paniceae</taxon>
        <taxon>Cenchrinae</taxon>
        <taxon>Setaria</taxon>
    </lineage>
</organism>
<protein>
    <submittedName>
        <fullName evidence="1">Uncharacterized protein</fullName>
    </submittedName>
</protein>
<dbReference type="InParanoid" id="K3ZG69"/>
<dbReference type="Proteomes" id="UP000004995">
    <property type="component" value="Unassembled WGS sequence"/>
</dbReference>
<sequence>MPDCSCFRMQEMQLCPVSSMVCCKHSSVQGWYKNRGYWCTVQG</sequence>
<dbReference type="EnsemblPlants" id="KQL14199">
    <property type="protein sequence ID" value="KQL14199"/>
    <property type="gene ID" value="SETIT_025571mg"/>
</dbReference>
<proteinExistence type="predicted"/>
<reference evidence="1" key="2">
    <citation type="submission" date="2018-08" db="UniProtKB">
        <authorList>
            <consortium name="EnsemblPlants"/>
        </authorList>
    </citation>
    <scope>IDENTIFICATION</scope>
    <source>
        <strain evidence="1">Yugu1</strain>
    </source>
</reference>
<name>K3ZG69_SETIT</name>
<dbReference type="EMBL" id="AGNK02001533">
    <property type="status" value="NOT_ANNOTATED_CDS"/>
    <property type="molecule type" value="Genomic_DNA"/>
</dbReference>
<dbReference type="Gramene" id="KQL14199">
    <property type="protein sequence ID" value="KQL14199"/>
    <property type="gene ID" value="SETIT_025571mg"/>
</dbReference>
<keyword evidence="2" id="KW-1185">Reference proteome</keyword>
<reference evidence="2" key="1">
    <citation type="journal article" date="2012" name="Nat. Biotechnol.">
        <title>Reference genome sequence of the model plant Setaria.</title>
        <authorList>
            <person name="Bennetzen J.L."/>
            <person name="Schmutz J."/>
            <person name="Wang H."/>
            <person name="Percifield R."/>
            <person name="Hawkins J."/>
            <person name="Pontaroli A.C."/>
            <person name="Estep M."/>
            <person name="Feng L."/>
            <person name="Vaughn J.N."/>
            <person name="Grimwood J."/>
            <person name="Jenkins J."/>
            <person name="Barry K."/>
            <person name="Lindquist E."/>
            <person name="Hellsten U."/>
            <person name="Deshpande S."/>
            <person name="Wang X."/>
            <person name="Wu X."/>
            <person name="Mitros T."/>
            <person name="Triplett J."/>
            <person name="Yang X."/>
            <person name="Ye C.Y."/>
            <person name="Mauro-Herrera M."/>
            <person name="Wang L."/>
            <person name="Li P."/>
            <person name="Sharma M."/>
            <person name="Sharma R."/>
            <person name="Ronald P.C."/>
            <person name="Panaud O."/>
            <person name="Kellogg E.A."/>
            <person name="Brutnell T.P."/>
            <person name="Doust A.N."/>
            <person name="Tuskan G.A."/>
            <person name="Rokhsar D."/>
            <person name="Devos K.M."/>
        </authorList>
    </citation>
    <scope>NUCLEOTIDE SEQUENCE [LARGE SCALE GENOMIC DNA]</scope>
    <source>
        <strain evidence="2">cv. Yugu1</strain>
    </source>
</reference>
<dbReference type="AlphaFoldDB" id="K3ZG69"/>
<evidence type="ECO:0000313" key="2">
    <source>
        <dbReference type="Proteomes" id="UP000004995"/>
    </source>
</evidence>